<feature type="transmembrane region" description="Helical" evidence="1">
    <location>
        <begin position="111"/>
        <end position="133"/>
    </location>
</feature>
<keyword evidence="1" id="KW-0472">Membrane</keyword>
<feature type="transmembrane region" description="Helical" evidence="1">
    <location>
        <begin position="372"/>
        <end position="393"/>
    </location>
</feature>
<proteinExistence type="predicted"/>
<feature type="transmembrane region" description="Helical" evidence="1">
    <location>
        <begin position="86"/>
        <end position="104"/>
    </location>
</feature>
<sequence>MVLCSISIFLIVPVGRAIQRFVSDKWGRATFGYSVLVVLATAFFYLIYFLTSKLKIRSASNYIWLFIIGGLYVYFTLKLWDIPEEAIHFLEYGLLGFFLFKALNHHIRDKSIYFTATLFALLVGTFDEILQWITPQRYWEFRDVWLNTLSGGLFQLAIWKVIRPKIISEKINFKSFKIFTYISASCLILLGLCVLNTPQRVASYTKRIPRLSFLQKEEPMSESGYKFKDPEIGIFYSRLHPKNLQKTDNLRGEQYAQILNESVDKDYEQFLREYNSITDPFMHELRVHIFRRDEYFNKGKSTSSLNEKKEFYLIAYRENLILEKYFSHSIEKSVYHWHKDISKELEAFADKSRPYESPVSANLFTSFSEKSIWVSIFALIFFLVLTNLFLPLIKKQNRVTNL</sequence>
<reference evidence="3" key="1">
    <citation type="journal article" date="2015" name="Nature">
        <title>Complex archaea that bridge the gap between prokaryotes and eukaryotes.</title>
        <authorList>
            <person name="Spang A."/>
            <person name="Saw J.H."/>
            <person name="Jorgensen S.L."/>
            <person name="Zaremba-Niedzwiedzka K."/>
            <person name="Martijn J."/>
            <person name="Lind A.E."/>
            <person name="van Eijk R."/>
            <person name="Schleper C."/>
            <person name="Guy L."/>
            <person name="Ettema T.J."/>
        </authorList>
    </citation>
    <scope>NUCLEOTIDE SEQUENCE</scope>
</reference>
<protein>
    <recommendedName>
        <fullName evidence="2">VanZ-like domain-containing protein</fullName>
    </recommendedName>
</protein>
<gene>
    <name evidence="3" type="ORF">LCGC14_1063910</name>
</gene>
<dbReference type="InterPro" id="IPR006976">
    <property type="entry name" value="VanZ-like"/>
</dbReference>
<dbReference type="EMBL" id="LAZR01004535">
    <property type="protein sequence ID" value="KKN07740.1"/>
    <property type="molecule type" value="Genomic_DNA"/>
</dbReference>
<evidence type="ECO:0000313" key="3">
    <source>
        <dbReference type="EMBL" id="KKN07740.1"/>
    </source>
</evidence>
<dbReference type="Pfam" id="PF04892">
    <property type="entry name" value="VanZ"/>
    <property type="match status" value="1"/>
</dbReference>
<dbReference type="NCBIfam" id="NF037970">
    <property type="entry name" value="vanZ_1"/>
    <property type="match status" value="1"/>
</dbReference>
<keyword evidence="1" id="KW-1133">Transmembrane helix</keyword>
<comment type="caution">
    <text evidence="3">The sequence shown here is derived from an EMBL/GenBank/DDBJ whole genome shotgun (WGS) entry which is preliminary data.</text>
</comment>
<name>A0A0F9MK48_9ZZZZ</name>
<feature type="transmembrane region" description="Helical" evidence="1">
    <location>
        <begin position="33"/>
        <end position="50"/>
    </location>
</feature>
<feature type="transmembrane region" description="Helical" evidence="1">
    <location>
        <begin position="62"/>
        <end position="80"/>
    </location>
</feature>
<evidence type="ECO:0000256" key="1">
    <source>
        <dbReference type="SAM" id="Phobius"/>
    </source>
</evidence>
<organism evidence="3">
    <name type="scientific">marine sediment metagenome</name>
    <dbReference type="NCBI Taxonomy" id="412755"/>
    <lineage>
        <taxon>unclassified sequences</taxon>
        <taxon>metagenomes</taxon>
        <taxon>ecological metagenomes</taxon>
    </lineage>
</organism>
<feature type="transmembrane region" description="Helical" evidence="1">
    <location>
        <begin position="178"/>
        <end position="197"/>
    </location>
</feature>
<keyword evidence="1" id="KW-0812">Transmembrane</keyword>
<evidence type="ECO:0000259" key="2">
    <source>
        <dbReference type="Pfam" id="PF04892"/>
    </source>
</evidence>
<accession>A0A0F9MK48</accession>
<feature type="domain" description="VanZ-like" evidence="2">
    <location>
        <begin position="77"/>
        <end position="161"/>
    </location>
</feature>
<dbReference type="AlphaFoldDB" id="A0A0F9MK48"/>